<dbReference type="RefSeq" id="WP_066292521.1">
    <property type="nucleotide sequence ID" value="NZ_CP016761.1"/>
</dbReference>
<organism evidence="1 2">
    <name type="scientific">Fictibacillus arsenicus</name>
    <dbReference type="NCBI Taxonomy" id="255247"/>
    <lineage>
        <taxon>Bacteria</taxon>
        <taxon>Bacillati</taxon>
        <taxon>Bacillota</taxon>
        <taxon>Bacilli</taxon>
        <taxon>Bacillales</taxon>
        <taxon>Fictibacillaceae</taxon>
        <taxon>Fictibacillus</taxon>
    </lineage>
</organism>
<evidence type="ECO:0008006" key="3">
    <source>
        <dbReference type="Google" id="ProtNLM"/>
    </source>
</evidence>
<dbReference type="KEGG" id="far:ABE41_016160"/>
<dbReference type="STRING" id="255247.ABE41_016160"/>
<proteinExistence type="predicted"/>
<protein>
    <recommendedName>
        <fullName evidence="3">ATP-binding protein</fullName>
    </recommendedName>
</protein>
<reference evidence="1 2" key="1">
    <citation type="submission" date="2016-08" db="EMBL/GenBank/DDBJ databases">
        <title>Complete genome sequence of Fictibacillus arsenicus G25-54, a strain with toxicity to nematodes and a potential arsenic-resistance activity.</title>
        <authorList>
            <person name="Zheng Z."/>
        </authorList>
    </citation>
    <scope>NUCLEOTIDE SEQUENCE [LARGE SCALE GENOMIC DNA]</scope>
    <source>
        <strain evidence="1 2">G25-54</strain>
    </source>
</reference>
<dbReference type="OrthoDB" id="9805740at2"/>
<keyword evidence="2" id="KW-1185">Reference proteome</keyword>
<accession>A0A1B1Z7W3</accession>
<evidence type="ECO:0000313" key="2">
    <source>
        <dbReference type="Proteomes" id="UP000077412"/>
    </source>
</evidence>
<name>A0A1B1Z7W3_9BACL</name>
<gene>
    <name evidence="1" type="ORF">ABE41_016160</name>
</gene>
<dbReference type="EMBL" id="CP016761">
    <property type="protein sequence ID" value="ANX13545.1"/>
    <property type="molecule type" value="Genomic_DNA"/>
</dbReference>
<evidence type="ECO:0000313" key="1">
    <source>
        <dbReference type="EMBL" id="ANX13545.1"/>
    </source>
</evidence>
<dbReference type="AlphaFoldDB" id="A0A1B1Z7W3"/>
<sequence>MKKRDVLIIPYQKESNLVFSSDNSGGIGLKELDHVNVQYEIVSYYGFRVAMMELLGVGAQPMALIIHSFNGDEAWGSLVKGANQLIADLDLDGLEVTGSSESNFSLLQSASSFTVAGTVSHQNLRIGKTSERAKFAVVGEPLVGEEVMSKENKVLPLRLFQELLDQEEVYEIIPVGSKGILYELNLLTDQQIAFTSDLPLTKSAGPATCVVISYSSKAHDTLIQICGPHFHPLGV</sequence>
<dbReference type="Proteomes" id="UP000077412">
    <property type="component" value="Chromosome"/>
</dbReference>